<evidence type="ECO:0000313" key="1">
    <source>
        <dbReference type="EMBL" id="GAF71705.1"/>
    </source>
</evidence>
<comment type="caution">
    <text evidence="1">The sequence shown here is derived from an EMBL/GenBank/DDBJ whole genome shotgun (WGS) entry which is preliminary data.</text>
</comment>
<name>X0T6J5_9ZZZZ</name>
<organism evidence="1">
    <name type="scientific">marine sediment metagenome</name>
    <dbReference type="NCBI Taxonomy" id="412755"/>
    <lineage>
        <taxon>unclassified sequences</taxon>
        <taxon>metagenomes</taxon>
        <taxon>ecological metagenomes</taxon>
    </lineage>
</organism>
<dbReference type="EMBL" id="BARS01007949">
    <property type="protein sequence ID" value="GAF71705.1"/>
    <property type="molecule type" value="Genomic_DNA"/>
</dbReference>
<reference evidence="1" key="1">
    <citation type="journal article" date="2014" name="Front. Microbiol.">
        <title>High frequency of phylogenetically diverse reductive dehalogenase-homologous genes in deep subseafloor sedimentary metagenomes.</title>
        <authorList>
            <person name="Kawai M."/>
            <person name="Futagami T."/>
            <person name="Toyoda A."/>
            <person name="Takaki Y."/>
            <person name="Nishi S."/>
            <person name="Hori S."/>
            <person name="Arai W."/>
            <person name="Tsubouchi T."/>
            <person name="Morono Y."/>
            <person name="Uchiyama I."/>
            <person name="Ito T."/>
            <person name="Fujiyama A."/>
            <person name="Inagaki F."/>
            <person name="Takami H."/>
        </authorList>
    </citation>
    <scope>NUCLEOTIDE SEQUENCE</scope>
    <source>
        <strain evidence="1">Expedition CK06-06</strain>
    </source>
</reference>
<sequence>MVKDIIKNIRGIIADSLIYLAFKTYSNNDKNKLKLSKYISKWKQ</sequence>
<accession>X0T6J5</accession>
<proteinExistence type="predicted"/>
<protein>
    <submittedName>
        <fullName evidence="1">Uncharacterized protein</fullName>
    </submittedName>
</protein>
<dbReference type="AlphaFoldDB" id="X0T6J5"/>
<gene>
    <name evidence="1" type="ORF">S01H1_15238</name>
</gene>